<keyword evidence="4" id="KW-1185">Reference proteome</keyword>
<dbReference type="InterPro" id="IPR044929">
    <property type="entry name" value="DNA/RNA_non-sp_Endonuclease_sf"/>
</dbReference>
<sequence>MTKREDVQWGESLAIALNAANSTFYYTNAVPQHKDLNRFIWRSLEDYILHTETKQNELRICVFTGPVLSSLNPYFITPIGGNQIQIPSLFWKVVVFQKEDGKIYRVGFMMSQNKLLQENHIIEELELGEELFLQFKDADTYQVNISLIEELTGLEIPKAIDSYQDKRTTRLILEEIDIDPDLENYGFDSLGYDILNIKL</sequence>
<proteinExistence type="predicted"/>
<dbReference type="SMART" id="SM00477">
    <property type="entry name" value="NUC"/>
    <property type="match status" value="1"/>
</dbReference>
<gene>
    <name evidence="3" type="ORF">DSM02_1902</name>
</gene>
<keyword evidence="3" id="KW-0540">Nuclease</keyword>
<evidence type="ECO:0000313" key="3">
    <source>
        <dbReference type="EMBL" id="RXG22303.1"/>
    </source>
</evidence>
<protein>
    <submittedName>
        <fullName evidence="3">DNA/RNA non-specific endonuclease</fullName>
    </submittedName>
</protein>
<dbReference type="Proteomes" id="UP000289859">
    <property type="component" value="Unassembled WGS sequence"/>
</dbReference>
<dbReference type="EMBL" id="QOVK01000006">
    <property type="protein sequence ID" value="RXG22303.1"/>
    <property type="molecule type" value="Genomic_DNA"/>
</dbReference>
<reference evidence="3 4" key="1">
    <citation type="submission" date="2018-07" db="EMBL/GenBank/DDBJ databases">
        <title>Leeuwenhoekiella genomics.</title>
        <authorList>
            <person name="Tahon G."/>
            <person name="Willems A."/>
        </authorList>
    </citation>
    <scope>NUCLEOTIDE SEQUENCE [LARGE SCALE GENOMIC DNA]</scope>
    <source>
        <strain evidence="3 4">LMG 29608</strain>
    </source>
</reference>
<evidence type="ECO:0000259" key="2">
    <source>
        <dbReference type="SMART" id="SM00477"/>
    </source>
</evidence>
<keyword evidence="1" id="KW-0479">Metal-binding</keyword>
<dbReference type="GO" id="GO:0016787">
    <property type="term" value="F:hydrolase activity"/>
    <property type="evidence" value="ECO:0007669"/>
    <property type="project" value="InterPro"/>
</dbReference>
<dbReference type="Gene3D" id="3.40.570.10">
    <property type="entry name" value="Extracellular Endonuclease, subunit A"/>
    <property type="match status" value="1"/>
</dbReference>
<dbReference type="InterPro" id="IPR001604">
    <property type="entry name" value="Endo_G_ENPP1-like_dom"/>
</dbReference>
<dbReference type="PANTHER" id="PTHR13966">
    <property type="entry name" value="ENDONUCLEASE RELATED"/>
    <property type="match status" value="1"/>
</dbReference>
<dbReference type="SUPFAM" id="SSF54060">
    <property type="entry name" value="His-Me finger endonucleases"/>
    <property type="match status" value="1"/>
</dbReference>
<dbReference type="PANTHER" id="PTHR13966:SF5">
    <property type="entry name" value="ENDONUCLEASE G, MITOCHONDRIAL"/>
    <property type="match status" value="1"/>
</dbReference>
<dbReference type="InterPro" id="IPR040255">
    <property type="entry name" value="Non-specific_endonuclease"/>
</dbReference>
<evidence type="ECO:0000313" key="4">
    <source>
        <dbReference type="Proteomes" id="UP000289859"/>
    </source>
</evidence>
<dbReference type="GO" id="GO:0046872">
    <property type="term" value="F:metal ion binding"/>
    <property type="evidence" value="ECO:0007669"/>
    <property type="project" value="UniProtKB-KW"/>
</dbReference>
<dbReference type="AlphaFoldDB" id="A0A4Q0P6L0"/>
<dbReference type="GO" id="GO:0003676">
    <property type="term" value="F:nucleic acid binding"/>
    <property type="evidence" value="ECO:0007669"/>
    <property type="project" value="InterPro"/>
</dbReference>
<feature type="domain" description="ENPP1-3/EXOG-like endonuclease/phosphodiesterase" evidence="2">
    <location>
        <begin position="2"/>
        <end position="163"/>
    </location>
</feature>
<dbReference type="InterPro" id="IPR020821">
    <property type="entry name" value="ENPP1-3/EXOG-like_nuc-like"/>
</dbReference>
<name>A0A4Q0P6L0_9FLAO</name>
<organism evidence="3 4">
    <name type="scientific">Leeuwenhoekiella polynyae</name>
    <dbReference type="NCBI Taxonomy" id="1550906"/>
    <lineage>
        <taxon>Bacteria</taxon>
        <taxon>Pseudomonadati</taxon>
        <taxon>Bacteroidota</taxon>
        <taxon>Flavobacteriia</taxon>
        <taxon>Flavobacteriales</taxon>
        <taxon>Flavobacteriaceae</taxon>
        <taxon>Leeuwenhoekiella</taxon>
    </lineage>
</organism>
<accession>A0A4Q0P6L0</accession>
<dbReference type="Pfam" id="PF01223">
    <property type="entry name" value="Endonuclease_NS"/>
    <property type="match status" value="1"/>
</dbReference>
<evidence type="ECO:0000256" key="1">
    <source>
        <dbReference type="PIRSR" id="PIRSR640255-2"/>
    </source>
</evidence>
<dbReference type="InterPro" id="IPR044925">
    <property type="entry name" value="His-Me_finger_sf"/>
</dbReference>
<comment type="caution">
    <text evidence="3">The sequence shown here is derived from an EMBL/GenBank/DDBJ whole genome shotgun (WGS) entry which is preliminary data.</text>
</comment>
<dbReference type="GO" id="GO:0004519">
    <property type="term" value="F:endonuclease activity"/>
    <property type="evidence" value="ECO:0007669"/>
    <property type="project" value="UniProtKB-KW"/>
</dbReference>
<feature type="binding site" evidence="1">
    <location>
        <position position="37"/>
    </location>
    <ligand>
        <name>Mg(2+)</name>
        <dbReference type="ChEBI" id="CHEBI:18420"/>
        <note>catalytic</note>
    </ligand>
</feature>
<keyword evidence="3" id="KW-0255">Endonuclease</keyword>
<keyword evidence="3" id="KW-0378">Hydrolase</keyword>